<comment type="caution">
    <text evidence="1">The sequence shown here is derived from an EMBL/GenBank/DDBJ whole genome shotgun (WGS) entry which is preliminary data.</text>
</comment>
<accession>A0AAD7IHH5</accession>
<reference evidence="1" key="1">
    <citation type="submission" date="2023-03" db="EMBL/GenBank/DDBJ databases">
        <title>Massive genome expansion in bonnet fungi (Mycena s.s.) driven by repeated elements and novel gene families across ecological guilds.</title>
        <authorList>
            <consortium name="Lawrence Berkeley National Laboratory"/>
            <person name="Harder C.B."/>
            <person name="Miyauchi S."/>
            <person name="Viragh M."/>
            <person name="Kuo A."/>
            <person name="Thoen E."/>
            <person name="Andreopoulos B."/>
            <person name="Lu D."/>
            <person name="Skrede I."/>
            <person name="Drula E."/>
            <person name="Henrissat B."/>
            <person name="Morin E."/>
            <person name="Kohler A."/>
            <person name="Barry K."/>
            <person name="LaButti K."/>
            <person name="Morin E."/>
            <person name="Salamov A."/>
            <person name="Lipzen A."/>
            <person name="Mereny Z."/>
            <person name="Hegedus B."/>
            <person name="Baldrian P."/>
            <person name="Stursova M."/>
            <person name="Weitz H."/>
            <person name="Taylor A."/>
            <person name="Grigoriev I.V."/>
            <person name="Nagy L.G."/>
            <person name="Martin F."/>
            <person name="Kauserud H."/>
        </authorList>
    </citation>
    <scope>NUCLEOTIDE SEQUENCE</scope>
    <source>
        <strain evidence="1">CBHHK188m</strain>
    </source>
</reference>
<sequence length="108" mass="12011">MSQDQDPKSACAVATDTTLGETEQEWARYQPFLEQEGYMLRPRYRPGWVPEVLRLGTFFLRCEDAIPSFGEVLDATRISDGTPVVLKVVEALSPDTLISSFLTNEPGG</sequence>
<gene>
    <name evidence="1" type="ORF">DFH07DRAFT_964178</name>
</gene>
<dbReference type="Proteomes" id="UP001215280">
    <property type="component" value="Unassembled WGS sequence"/>
</dbReference>
<evidence type="ECO:0000313" key="1">
    <source>
        <dbReference type="EMBL" id="KAJ7743241.1"/>
    </source>
</evidence>
<dbReference type="AlphaFoldDB" id="A0AAD7IHH5"/>
<dbReference type="EMBL" id="JARJLG010000113">
    <property type="protein sequence ID" value="KAJ7743241.1"/>
    <property type="molecule type" value="Genomic_DNA"/>
</dbReference>
<keyword evidence="2" id="KW-1185">Reference proteome</keyword>
<name>A0AAD7IHH5_9AGAR</name>
<protein>
    <submittedName>
        <fullName evidence="1">Uncharacterized protein</fullName>
    </submittedName>
</protein>
<evidence type="ECO:0000313" key="2">
    <source>
        <dbReference type="Proteomes" id="UP001215280"/>
    </source>
</evidence>
<organism evidence="1 2">
    <name type="scientific">Mycena maculata</name>
    <dbReference type="NCBI Taxonomy" id="230809"/>
    <lineage>
        <taxon>Eukaryota</taxon>
        <taxon>Fungi</taxon>
        <taxon>Dikarya</taxon>
        <taxon>Basidiomycota</taxon>
        <taxon>Agaricomycotina</taxon>
        <taxon>Agaricomycetes</taxon>
        <taxon>Agaricomycetidae</taxon>
        <taxon>Agaricales</taxon>
        <taxon>Marasmiineae</taxon>
        <taxon>Mycenaceae</taxon>
        <taxon>Mycena</taxon>
    </lineage>
</organism>
<proteinExistence type="predicted"/>